<feature type="domain" description="ArsA/GET3 Anion-transporting ATPase-like" evidence="2">
    <location>
        <begin position="7"/>
        <end position="306"/>
    </location>
</feature>
<gene>
    <name evidence="3" type="ORF">AV656_01190</name>
</gene>
<dbReference type="OrthoDB" id="9780677at2"/>
<evidence type="ECO:0000313" key="4">
    <source>
        <dbReference type="Proteomes" id="UP000076490"/>
    </source>
</evidence>
<dbReference type="PANTHER" id="PTHR10803">
    <property type="entry name" value="ARSENICAL PUMP-DRIVING ATPASE ARSENITE-TRANSLOCATING ATPASE"/>
    <property type="match status" value="1"/>
</dbReference>
<organism evidence="3 4">
    <name type="scientific">Bhargavaea cecembensis</name>
    <dbReference type="NCBI Taxonomy" id="394098"/>
    <lineage>
        <taxon>Bacteria</taxon>
        <taxon>Bacillati</taxon>
        <taxon>Bacillota</taxon>
        <taxon>Bacilli</taxon>
        <taxon>Bacillales</taxon>
        <taxon>Caryophanaceae</taxon>
        <taxon>Bhargavaea</taxon>
    </lineage>
</organism>
<evidence type="ECO:0000256" key="1">
    <source>
        <dbReference type="ARBA" id="ARBA00011040"/>
    </source>
</evidence>
<proteinExistence type="inferred from homology"/>
<sequence>MDVLNKEVIFVGGKGGVGKSTSAAAIALRSAAAGHRTLLVSTDPAHNTGDIFGRKLDGKITEVAEGLSALEIDPDRETETYIGTVKNNLKGVVHSSMADEVNRQLDTAKASPGADEAALFDRLVTILLEERDRFDRIIFDTAPTGHTIRLLTLPELMGVWIRGLLERRRKTNENYSALLNDGDPVEDPIYDVLRERQDRFTRVREILLDSDKTGFIFVLNPERLPILETEKAVSLLGRHDLHVRTLIVNKVLPEEADGEFLRERRVLERGYLKLIAETFGQQEQIFVPLFPRDITSMEDLESFSQHFKAGGEVEGIRL</sequence>
<evidence type="ECO:0000313" key="3">
    <source>
        <dbReference type="EMBL" id="KZE39924.1"/>
    </source>
</evidence>
<protein>
    <submittedName>
        <fullName evidence="3">Arsenic-transporting ATPase</fullName>
    </submittedName>
</protein>
<dbReference type="EMBL" id="LQNT01000001">
    <property type="protein sequence ID" value="KZE39924.1"/>
    <property type="molecule type" value="Genomic_DNA"/>
</dbReference>
<comment type="similarity">
    <text evidence="1">Belongs to the arsA ATPase family.</text>
</comment>
<dbReference type="InterPro" id="IPR027417">
    <property type="entry name" value="P-loop_NTPase"/>
</dbReference>
<dbReference type="InterPro" id="IPR025723">
    <property type="entry name" value="ArsA/GET3_ATPase-like"/>
</dbReference>
<dbReference type="Gene3D" id="3.40.50.300">
    <property type="entry name" value="P-loop containing nucleotide triphosphate hydrolases"/>
    <property type="match status" value="1"/>
</dbReference>
<accession>A0A165HH08</accession>
<dbReference type="CDD" id="cd02035">
    <property type="entry name" value="ArsA"/>
    <property type="match status" value="1"/>
</dbReference>
<comment type="caution">
    <text evidence="3">The sequence shown here is derived from an EMBL/GenBank/DDBJ whole genome shotgun (WGS) entry which is preliminary data.</text>
</comment>
<dbReference type="GO" id="GO:0005524">
    <property type="term" value="F:ATP binding"/>
    <property type="evidence" value="ECO:0007669"/>
    <property type="project" value="InterPro"/>
</dbReference>
<dbReference type="RefSeq" id="WP_063178009.1">
    <property type="nucleotide sequence ID" value="NZ_LQNT01000001.1"/>
</dbReference>
<name>A0A165HH08_9BACL</name>
<dbReference type="NCBIfam" id="TIGR00345">
    <property type="entry name" value="GET3_arsA_TRC40"/>
    <property type="match status" value="1"/>
</dbReference>
<reference evidence="3 4" key="1">
    <citation type="submission" date="2016-01" db="EMBL/GenBank/DDBJ databases">
        <title>Whole genome sequencing of Bhargavaea cecembensis T14.</title>
        <authorList>
            <person name="Hong K.W."/>
        </authorList>
    </citation>
    <scope>NUCLEOTIDE SEQUENCE [LARGE SCALE GENOMIC DNA]</scope>
    <source>
        <strain evidence="3 4">T14</strain>
    </source>
</reference>
<dbReference type="Proteomes" id="UP000076490">
    <property type="component" value="Unassembled WGS sequence"/>
</dbReference>
<dbReference type="GO" id="GO:0016887">
    <property type="term" value="F:ATP hydrolysis activity"/>
    <property type="evidence" value="ECO:0007669"/>
    <property type="project" value="InterPro"/>
</dbReference>
<evidence type="ECO:0000259" key="2">
    <source>
        <dbReference type="Pfam" id="PF02374"/>
    </source>
</evidence>
<dbReference type="Pfam" id="PF02374">
    <property type="entry name" value="ArsA_ATPase"/>
    <property type="match status" value="1"/>
</dbReference>
<dbReference type="PANTHER" id="PTHR10803:SF3">
    <property type="entry name" value="ATPASE GET3"/>
    <property type="match status" value="1"/>
</dbReference>
<dbReference type="AlphaFoldDB" id="A0A165HH08"/>
<dbReference type="SUPFAM" id="SSF52540">
    <property type="entry name" value="P-loop containing nucleoside triphosphate hydrolases"/>
    <property type="match status" value="1"/>
</dbReference>
<dbReference type="InterPro" id="IPR016300">
    <property type="entry name" value="ATPase_ArsA/GET3"/>
</dbReference>